<dbReference type="STRING" id="28181.BEN30_09025"/>
<dbReference type="Proteomes" id="UP000095347">
    <property type="component" value="Unassembled WGS sequence"/>
</dbReference>
<name>A0A1E5Q8I8_9PROT</name>
<dbReference type="AlphaFoldDB" id="A0A1E5Q8I8"/>
<evidence type="ECO:0000313" key="3">
    <source>
        <dbReference type="EMBL" id="OEJ67562.1"/>
    </source>
</evidence>
<dbReference type="RefSeq" id="WP_139134911.1">
    <property type="nucleotide sequence ID" value="NZ_MCGG01000021.1"/>
</dbReference>
<reference evidence="4" key="1">
    <citation type="submission" date="2016-07" db="EMBL/GenBank/DDBJ databases">
        <authorList>
            <person name="Florea S."/>
            <person name="Webb J.S."/>
            <person name="Jaromczyk J."/>
            <person name="Schardl C.L."/>
        </authorList>
    </citation>
    <scope>NUCLEOTIDE SEQUENCE [LARGE SCALE GENOMIC DNA]</scope>
    <source>
        <strain evidence="4">MV-1</strain>
    </source>
</reference>
<dbReference type="Gene3D" id="1.10.150.130">
    <property type="match status" value="1"/>
</dbReference>
<feature type="region of interest" description="Disordered" evidence="2">
    <location>
        <begin position="92"/>
        <end position="137"/>
    </location>
</feature>
<organism evidence="3 4">
    <name type="scientific">Magnetovibrio blakemorei</name>
    <dbReference type="NCBI Taxonomy" id="28181"/>
    <lineage>
        <taxon>Bacteria</taxon>
        <taxon>Pseudomonadati</taxon>
        <taxon>Pseudomonadota</taxon>
        <taxon>Alphaproteobacteria</taxon>
        <taxon>Rhodospirillales</taxon>
        <taxon>Magnetovibrionaceae</taxon>
        <taxon>Magnetovibrio</taxon>
    </lineage>
</organism>
<dbReference type="InterPro" id="IPR010998">
    <property type="entry name" value="Integrase_recombinase_N"/>
</dbReference>
<keyword evidence="1" id="KW-0238">DNA-binding</keyword>
<dbReference type="EMBL" id="MCGG01000021">
    <property type="protein sequence ID" value="OEJ67562.1"/>
    <property type="molecule type" value="Genomic_DNA"/>
</dbReference>
<dbReference type="SUPFAM" id="SSF47823">
    <property type="entry name" value="lambda integrase-like, N-terminal domain"/>
    <property type="match status" value="1"/>
</dbReference>
<protein>
    <recommendedName>
        <fullName evidence="5">Core-binding (CB) domain-containing protein</fullName>
    </recommendedName>
</protein>
<accession>A0A1E5Q8I8</accession>
<sequence length="137" mass="15875">MATRTKTWADFKRWCEGRKLKALPAHPWTIAAYLRWVERCKDANDVRDILGVIVHEHMLKSARVPSRHPTVQRTLDLIERRAETRGLRSNLFEDDVFEADPNGPQGKAKKQPAKPPQMPKRRVLATQPRLKVRRPAP</sequence>
<gene>
    <name evidence="3" type="ORF">BEN30_09025</name>
</gene>
<evidence type="ECO:0000256" key="2">
    <source>
        <dbReference type="SAM" id="MobiDB-lite"/>
    </source>
</evidence>
<evidence type="ECO:0000313" key="4">
    <source>
        <dbReference type="Proteomes" id="UP000095347"/>
    </source>
</evidence>
<comment type="caution">
    <text evidence="3">The sequence shown here is derived from an EMBL/GenBank/DDBJ whole genome shotgun (WGS) entry which is preliminary data.</text>
</comment>
<dbReference type="OrthoDB" id="5513193at2"/>
<proteinExistence type="predicted"/>
<evidence type="ECO:0008006" key="5">
    <source>
        <dbReference type="Google" id="ProtNLM"/>
    </source>
</evidence>
<dbReference type="GO" id="GO:0003677">
    <property type="term" value="F:DNA binding"/>
    <property type="evidence" value="ECO:0007669"/>
    <property type="project" value="UniProtKB-KW"/>
</dbReference>
<keyword evidence="4" id="KW-1185">Reference proteome</keyword>
<evidence type="ECO:0000256" key="1">
    <source>
        <dbReference type="ARBA" id="ARBA00023125"/>
    </source>
</evidence>